<dbReference type="AlphaFoldDB" id="H8I932"/>
<dbReference type="EMBL" id="CP003243">
    <property type="protein sequence ID" value="AFC99035.1"/>
    <property type="molecule type" value="Genomic_DNA"/>
</dbReference>
<evidence type="ECO:0000313" key="2">
    <source>
        <dbReference type="Proteomes" id="UP000005233"/>
    </source>
</evidence>
<dbReference type="eggNOG" id="arCOG02579">
    <property type="taxonomic scope" value="Archaea"/>
</dbReference>
<dbReference type="GeneID" id="11970144"/>
<sequence length="205" mass="23478">MVSEGLLRFFKDNPMVYGGATREELEQLSRIHELYPDSARLLTDCMAVELPFFRCLRCGQCCAIVRYITVCHEDVKRWAFQGRLDILDSLAIDERRTPLLALKKDEIKAAKAEAWALLESLGICSLKVYRLLYVTRLLECAVYVKRSNGACVFLEEKGDMAACSVHDTKPLVCKKFPYYIGKYTDSRLIKEDSFCPSLRATKKKK</sequence>
<dbReference type="OrthoDB" id="36424at2157"/>
<dbReference type="InterPro" id="IPR005358">
    <property type="entry name" value="Puta_zinc/iron-chelating_dom"/>
</dbReference>
<name>H8I932_METCZ</name>
<dbReference type="HOGENOM" id="CLU_1335046_0_0_2"/>
<dbReference type="Pfam" id="PF03692">
    <property type="entry name" value="CxxCxxCC"/>
    <property type="match status" value="1"/>
</dbReference>
<accession>H8I932</accession>
<keyword evidence="2" id="KW-1185">Reference proteome</keyword>
<reference evidence="1 2" key="1">
    <citation type="journal article" date="2012" name="J. Bacteriol.">
        <title>Complete genome sequence of a thermophilic methanogen, Methanocella conradii HZ254, isolated from Chinese rice field soil.</title>
        <authorList>
            <person name="Lu Z."/>
            <person name="Lu Y."/>
        </authorList>
    </citation>
    <scope>NUCLEOTIDE SEQUENCE [LARGE SCALE GENOMIC DNA]</scope>
    <source>
        <strain evidence="2">DSM 24694 / JCM 17849 / CGMCC 1.5162 / HZ254</strain>
    </source>
</reference>
<organism evidence="1 2">
    <name type="scientific">Methanocella conradii (strain DSM 24694 / JCM 17849 / CGMCC 1.5162 / HZ254)</name>
    <dbReference type="NCBI Taxonomy" id="1041930"/>
    <lineage>
        <taxon>Archaea</taxon>
        <taxon>Methanobacteriati</taxon>
        <taxon>Methanobacteriota</taxon>
        <taxon>Stenosarchaea group</taxon>
        <taxon>Methanomicrobia</taxon>
        <taxon>Methanocellales</taxon>
        <taxon>Methanocellaceae</taxon>
        <taxon>Methanocella</taxon>
    </lineage>
</organism>
<dbReference type="KEGG" id="mez:Mtc_0264"/>
<dbReference type="Proteomes" id="UP000005233">
    <property type="component" value="Chromosome"/>
</dbReference>
<gene>
    <name evidence="1" type="ordered locus">Mtc_0264</name>
</gene>
<dbReference type="RefSeq" id="WP_014404874.1">
    <property type="nucleotide sequence ID" value="NC_017034.1"/>
</dbReference>
<protein>
    <submittedName>
        <fullName evidence="1">Fe-S-cluster oxidoreductase</fullName>
    </submittedName>
</protein>
<evidence type="ECO:0000313" key="1">
    <source>
        <dbReference type="EMBL" id="AFC99035.1"/>
    </source>
</evidence>
<proteinExistence type="predicted"/>